<protein>
    <submittedName>
        <fullName evidence="2">Copper chaperone PCu(A)C</fullName>
    </submittedName>
</protein>
<feature type="signal peptide" evidence="1">
    <location>
        <begin position="1"/>
        <end position="25"/>
    </location>
</feature>
<dbReference type="InterPro" id="IPR058248">
    <property type="entry name" value="Lxx211020-like"/>
</dbReference>
<proteinExistence type="predicted"/>
<dbReference type="Proteomes" id="UP001595530">
    <property type="component" value="Unassembled WGS sequence"/>
</dbReference>
<dbReference type="PANTHER" id="PTHR36302:SF1">
    <property type="entry name" value="COPPER CHAPERONE PCU(A)C"/>
    <property type="match status" value="1"/>
</dbReference>
<keyword evidence="1" id="KW-0732">Signal</keyword>
<comment type="caution">
    <text evidence="2">The sequence shown here is derived from an EMBL/GenBank/DDBJ whole genome shotgun (WGS) entry which is preliminary data.</text>
</comment>
<name>A0ABV7F459_9BURK</name>
<organism evidence="2 3">
    <name type="scientific">Undibacterium arcticum</name>
    <dbReference type="NCBI Taxonomy" id="1762892"/>
    <lineage>
        <taxon>Bacteria</taxon>
        <taxon>Pseudomonadati</taxon>
        <taxon>Pseudomonadota</taxon>
        <taxon>Betaproteobacteria</taxon>
        <taxon>Burkholderiales</taxon>
        <taxon>Oxalobacteraceae</taxon>
        <taxon>Undibacterium</taxon>
    </lineage>
</organism>
<dbReference type="PANTHER" id="PTHR36302">
    <property type="entry name" value="BLR7088 PROTEIN"/>
    <property type="match status" value="1"/>
</dbReference>
<keyword evidence="3" id="KW-1185">Reference proteome</keyword>
<reference evidence="3" key="1">
    <citation type="journal article" date="2019" name="Int. J. Syst. Evol. Microbiol.">
        <title>The Global Catalogue of Microorganisms (GCM) 10K type strain sequencing project: providing services to taxonomists for standard genome sequencing and annotation.</title>
        <authorList>
            <consortium name="The Broad Institute Genomics Platform"/>
            <consortium name="The Broad Institute Genome Sequencing Center for Infectious Disease"/>
            <person name="Wu L."/>
            <person name="Ma J."/>
        </authorList>
    </citation>
    <scope>NUCLEOTIDE SEQUENCE [LARGE SCALE GENOMIC DNA]</scope>
    <source>
        <strain evidence="3">KCTC 42986</strain>
    </source>
</reference>
<sequence>MPFRKLLPLLLLPLLAIGIGANAQAHDYHLHQLHVMHPYARSTVPNQPTGVVYMTIENKGDQADQLISMETPIASSVEMHSMSMDGNVMRMRAIDSLELKPASTTTLKPGDGYHIMLIGLKQPLKAGDKFPLLLRFKKTGEIGVAVWVEQVKAEANGGAMSEHHHH</sequence>
<dbReference type="Pfam" id="PF04314">
    <property type="entry name" value="PCuAC"/>
    <property type="match status" value="1"/>
</dbReference>
<dbReference type="Gene3D" id="2.60.40.1890">
    <property type="entry name" value="PCu(A)C copper chaperone"/>
    <property type="match status" value="1"/>
</dbReference>
<evidence type="ECO:0000313" key="3">
    <source>
        <dbReference type="Proteomes" id="UP001595530"/>
    </source>
</evidence>
<dbReference type="RefSeq" id="WP_390322154.1">
    <property type="nucleotide sequence ID" value="NZ_JBHRTP010000032.1"/>
</dbReference>
<dbReference type="EMBL" id="JBHRTP010000032">
    <property type="protein sequence ID" value="MFC3108496.1"/>
    <property type="molecule type" value="Genomic_DNA"/>
</dbReference>
<dbReference type="InterPro" id="IPR007410">
    <property type="entry name" value="LpqE-like"/>
</dbReference>
<dbReference type="InterPro" id="IPR036182">
    <property type="entry name" value="PCuAC_sf"/>
</dbReference>
<evidence type="ECO:0000256" key="1">
    <source>
        <dbReference type="SAM" id="SignalP"/>
    </source>
</evidence>
<evidence type="ECO:0000313" key="2">
    <source>
        <dbReference type="EMBL" id="MFC3108496.1"/>
    </source>
</evidence>
<dbReference type="SUPFAM" id="SSF110087">
    <property type="entry name" value="DR1885-like metal-binding protein"/>
    <property type="match status" value="1"/>
</dbReference>
<accession>A0ABV7F459</accession>
<feature type="chain" id="PRO_5046909564" evidence="1">
    <location>
        <begin position="26"/>
        <end position="166"/>
    </location>
</feature>
<gene>
    <name evidence="2" type="ORF">ACFOFO_11055</name>
</gene>